<dbReference type="EMBL" id="VDCI01000001">
    <property type="protein sequence ID" value="TNJ37983.1"/>
    <property type="molecule type" value="Genomic_DNA"/>
</dbReference>
<evidence type="ECO:0000259" key="8">
    <source>
        <dbReference type="Pfam" id="PF00889"/>
    </source>
</evidence>
<evidence type="ECO:0000313" key="10">
    <source>
        <dbReference type="Proteomes" id="UP000309544"/>
    </source>
</evidence>
<comment type="caution">
    <text evidence="9">The sequence shown here is derived from an EMBL/GenBank/DDBJ whole genome shotgun (WGS) entry which is preliminary data.</text>
</comment>
<dbReference type="SUPFAM" id="SSF46934">
    <property type="entry name" value="UBA-like"/>
    <property type="match status" value="1"/>
</dbReference>
<comment type="subcellular location">
    <subcellularLocation>
        <location evidence="5 7">Cytoplasm</location>
    </subcellularLocation>
</comment>
<dbReference type="InterPro" id="IPR014039">
    <property type="entry name" value="Transl_elong_EFTs/EF1B_dimer"/>
</dbReference>
<dbReference type="InterPro" id="IPR036402">
    <property type="entry name" value="EF-Ts_dimer_sf"/>
</dbReference>
<keyword evidence="10" id="KW-1185">Reference proteome</keyword>
<keyword evidence="3 5" id="KW-0251">Elongation factor</keyword>
<dbReference type="InterPro" id="IPR001816">
    <property type="entry name" value="Transl_elong_EFTs/EF1B"/>
</dbReference>
<dbReference type="RefSeq" id="WP_139626137.1">
    <property type="nucleotide sequence ID" value="NZ_VDCI01000001.1"/>
</dbReference>
<dbReference type="Gene3D" id="1.10.8.10">
    <property type="entry name" value="DNA helicase RuvA subunit, C-terminal domain"/>
    <property type="match status" value="1"/>
</dbReference>
<sequence>MSQISAKAVKDLRDKTGVGMMDCKKALEETQGDMQKAIEYLRKKGAALAAKRADREASEGVIEIRIDDAAKTGVILEVNCETDFVARGEDFTGFAASLADLALANGSTTRDEILAASIGDEKVDDAIKAMTGKLGEKIDVKRIGVLKTESGVIASYLHPGAQLGAIIEMAVAPSQDAEEIARDMAMQVAAAAPIVVDRSKVPSDSIEKEKEIYRQQALSQGKPEQFVDKIITGRLEKYYQEVALLEQAFIKDSNMKVQGVLDEYAKTHDTEISVAGFVRYQLGE</sequence>
<dbReference type="PANTHER" id="PTHR11741:SF0">
    <property type="entry name" value="ELONGATION FACTOR TS, MITOCHONDRIAL"/>
    <property type="match status" value="1"/>
</dbReference>
<gene>
    <name evidence="5" type="primary">tsf</name>
    <name evidence="9" type="ORF">FGF68_02050</name>
</gene>
<feature type="region of interest" description="Involved in Mg(2+) ion dislocation from EF-Tu" evidence="5">
    <location>
        <begin position="82"/>
        <end position="85"/>
    </location>
</feature>
<dbReference type="Proteomes" id="UP000309544">
    <property type="component" value="Unassembled WGS sequence"/>
</dbReference>
<name>A0A5C4S3C7_PROVB</name>
<dbReference type="NCBIfam" id="TIGR00116">
    <property type="entry name" value="tsf"/>
    <property type="match status" value="1"/>
</dbReference>
<proteinExistence type="inferred from homology"/>
<dbReference type="InterPro" id="IPR009060">
    <property type="entry name" value="UBA-like_sf"/>
</dbReference>
<feature type="domain" description="Translation elongation factor EFTs/EF1B dimerisation" evidence="8">
    <location>
        <begin position="73"/>
        <end position="284"/>
    </location>
</feature>
<reference evidence="9 10" key="1">
    <citation type="submission" date="2019-05" db="EMBL/GenBank/DDBJ databases">
        <title>Draft Whole-Genome sequence of the green sulfur bacterium Prosthecochloris vibrioformis DSM 260.</title>
        <authorList>
            <person name="Meyer T.E."/>
            <person name="Kyndt J.A."/>
        </authorList>
    </citation>
    <scope>NUCLEOTIDE SEQUENCE [LARGE SCALE GENOMIC DNA]</scope>
    <source>
        <strain evidence="9 10">DSM 260</strain>
    </source>
</reference>
<keyword evidence="5" id="KW-0963">Cytoplasm</keyword>
<comment type="function">
    <text evidence="5 6">Associates with the EF-Tu.GDP complex and induces the exchange of GDP to GTP. It remains bound to the aminoacyl-tRNA.EF-Tu.GTP complex up to the GTP hydrolysis stage on the ribosome.</text>
</comment>
<dbReference type="FunFam" id="1.10.286.20:FF:000001">
    <property type="entry name" value="Elongation factor Ts"/>
    <property type="match status" value="1"/>
</dbReference>
<dbReference type="FunFam" id="1.10.8.10:FF:000001">
    <property type="entry name" value="Elongation factor Ts"/>
    <property type="match status" value="1"/>
</dbReference>
<accession>A0A5C4S3C7</accession>
<dbReference type="HAMAP" id="MF_00050">
    <property type="entry name" value="EF_Ts"/>
    <property type="match status" value="1"/>
</dbReference>
<dbReference type="GO" id="GO:0005737">
    <property type="term" value="C:cytoplasm"/>
    <property type="evidence" value="ECO:0007669"/>
    <property type="project" value="UniProtKB-SubCell"/>
</dbReference>
<dbReference type="GO" id="GO:0003746">
    <property type="term" value="F:translation elongation factor activity"/>
    <property type="evidence" value="ECO:0007669"/>
    <property type="project" value="UniProtKB-UniRule"/>
</dbReference>
<evidence type="ECO:0000256" key="4">
    <source>
        <dbReference type="ARBA" id="ARBA00022917"/>
    </source>
</evidence>
<dbReference type="Gene3D" id="1.10.286.20">
    <property type="match status" value="1"/>
</dbReference>
<evidence type="ECO:0000256" key="6">
    <source>
        <dbReference type="RuleBase" id="RU000642"/>
    </source>
</evidence>
<keyword evidence="4 5" id="KW-0648">Protein biosynthesis</keyword>
<evidence type="ECO:0000256" key="3">
    <source>
        <dbReference type="ARBA" id="ARBA00022768"/>
    </source>
</evidence>
<evidence type="ECO:0000256" key="1">
    <source>
        <dbReference type="ARBA" id="ARBA00005532"/>
    </source>
</evidence>
<dbReference type="Pfam" id="PF00889">
    <property type="entry name" value="EF_TS"/>
    <property type="match status" value="1"/>
</dbReference>
<evidence type="ECO:0000256" key="7">
    <source>
        <dbReference type="RuleBase" id="RU000643"/>
    </source>
</evidence>
<dbReference type="PANTHER" id="PTHR11741">
    <property type="entry name" value="ELONGATION FACTOR TS"/>
    <property type="match status" value="1"/>
</dbReference>
<dbReference type="CDD" id="cd14275">
    <property type="entry name" value="UBA_EF-Ts"/>
    <property type="match status" value="1"/>
</dbReference>
<comment type="similarity">
    <text evidence="1 5 6">Belongs to the EF-Ts family.</text>
</comment>
<evidence type="ECO:0000313" key="9">
    <source>
        <dbReference type="EMBL" id="TNJ37983.1"/>
    </source>
</evidence>
<dbReference type="InterPro" id="IPR018101">
    <property type="entry name" value="Transl_elong_Ts_CS"/>
</dbReference>
<dbReference type="PROSITE" id="PS01127">
    <property type="entry name" value="EF_TS_2"/>
    <property type="match status" value="1"/>
</dbReference>
<evidence type="ECO:0000256" key="2">
    <source>
        <dbReference type="ARBA" id="ARBA00016956"/>
    </source>
</evidence>
<evidence type="ECO:0000256" key="5">
    <source>
        <dbReference type="HAMAP-Rule" id="MF_00050"/>
    </source>
</evidence>
<protein>
    <recommendedName>
        <fullName evidence="2 5">Elongation factor Ts</fullName>
        <shortName evidence="5">EF-Ts</shortName>
    </recommendedName>
</protein>
<organism evidence="9 10">
    <name type="scientific">Prosthecochloris vibrioformis</name>
    <name type="common">Chlorobium vibrioforme</name>
    <dbReference type="NCBI Taxonomy" id="1098"/>
    <lineage>
        <taxon>Bacteria</taxon>
        <taxon>Pseudomonadati</taxon>
        <taxon>Chlorobiota</taxon>
        <taxon>Chlorobiia</taxon>
        <taxon>Chlorobiales</taxon>
        <taxon>Chlorobiaceae</taxon>
        <taxon>Prosthecochloris</taxon>
    </lineage>
</organism>
<dbReference type="SUPFAM" id="SSF54713">
    <property type="entry name" value="Elongation factor Ts (EF-Ts), dimerisation domain"/>
    <property type="match status" value="2"/>
</dbReference>
<dbReference type="PROSITE" id="PS01126">
    <property type="entry name" value="EF_TS_1"/>
    <property type="match status" value="1"/>
</dbReference>
<dbReference type="Gene3D" id="3.30.479.20">
    <property type="entry name" value="Elongation factor Ts, dimerisation domain"/>
    <property type="match status" value="2"/>
</dbReference>
<dbReference type="AlphaFoldDB" id="A0A5C4S3C7"/>